<dbReference type="STRING" id="205920.ECH_0253"/>
<dbReference type="RefSeq" id="WP_011452484.1">
    <property type="nucleotide sequence ID" value="NC_007799.1"/>
</dbReference>
<dbReference type="HOGENOM" id="CLU_1432490_0_0_5"/>
<sequence length="189" mass="20823">MTNETNLTTNPTGALTTTQGTLSNITTPSSDTAEDMATTIFYSIILIVVFMIAVVKLFFPTRTDPYNNLLLDSETETETGYSDSDTDLDSEENIPLLENAHLTLIDDEEEENIISLINLTEVHVTNTHGRNTDTNDTESNNGLDDDDEIPLLLHGSLRLMNEEDNNVNPSVILTDVCTTNTQESGSIHK</sequence>
<keyword evidence="2" id="KW-0812">Transmembrane</keyword>
<gene>
    <name evidence="3" type="ordered locus">ECH_0253</name>
</gene>
<feature type="compositionally biased region" description="Polar residues" evidence="1">
    <location>
        <begin position="127"/>
        <end position="142"/>
    </location>
</feature>
<feature type="region of interest" description="Disordered" evidence="1">
    <location>
        <begin position="127"/>
        <end position="146"/>
    </location>
</feature>
<organism evidence="3 4">
    <name type="scientific">Ehrlichia chaffeensis (strain ATCC CRL-10679 / Arkansas)</name>
    <dbReference type="NCBI Taxonomy" id="205920"/>
    <lineage>
        <taxon>Bacteria</taxon>
        <taxon>Pseudomonadati</taxon>
        <taxon>Pseudomonadota</taxon>
        <taxon>Alphaproteobacteria</taxon>
        <taxon>Rickettsiales</taxon>
        <taxon>Anaplasmataceae</taxon>
        <taxon>Ehrlichia</taxon>
    </lineage>
</organism>
<accession>Q2GHK9</accession>
<keyword evidence="2" id="KW-1133">Transmembrane helix</keyword>
<dbReference type="KEGG" id="ech:ECH_0253"/>
<name>Q2GHK9_EHRCR</name>
<dbReference type="AlphaFoldDB" id="Q2GHK9"/>
<reference evidence="3 4" key="1">
    <citation type="journal article" date="2006" name="PLoS Genet.">
        <title>Comparative genomics of emerging human ehrlichiosis agents.</title>
        <authorList>
            <person name="Dunning Hotopp J.C."/>
            <person name="Lin M."/>
            <person name="Madupu R."/>
            <person name="Crabtree J."/>
            <person name="Angiuoli S.V."/>
            <person name="Eisen J.A."/>
            <person name="Seshadri R."/>
            <person name="Ren Q."/>
            <person name="Wu M."/>
            <person name="Utterback T.R."/>
            <person name="Smith S."/>
            <person name="Lewis M."/>
            <person name="Khouri H."/>
            <person name="Zhang C."/>
            <person name="Niu H."/>
            <person name="Lin Q."/>
            <person name="Ohashi N."/>
            <person name="Zhi N."/>
            <person name="Nelson W."/>
            <person name="Brinkac L.M."/>
            <person name="Dodson R.J."/>
            <person name="Rosovitz M.J."/>
            <person name="Sundaram J."/>
            <person name="Daugherty S.C."/>
            <person name="Davidsen T."/>
            <person name="Durkin A.S."/>
            <person name="Gwinn M."/>
            <person name="Haft D.H."/>
            <person name="Selengut J.D."/>
            <person name="Sullivan S.A."/>
            <person name="Zafar N."/>
            <person name="Zhou L."/>
            <person name="Benahmed F."/>
            <person name="Forberger H."/>
            <person name="Halpin R."/>
            <person name="Mulligan S."/>
            <person name="Robinson J."/>
            <person name="White O."/>
            <person name="Rikihisa Y."/>
            <person name="Tettelin H."/>
        </authorList>
    </citation>
    <scope>NUCLEOTIDE SEQUENCE [LARGE SCALE GENOMIC DNA]</scope>
    <source>
        <strain evidence="4">ATCC CRL-10679 / Arkansas</strain>
    </source>
</reference>
<dbReference type="Proteomes" id="UP000008320">
    <property type="component" value="Chromosome"/>
</dbReference>
<keyword evidence="4" id="KW-1185">Reference proteome</keyword>
<evidence type="ECO:0000256" key="1">
    <source>
        <dbReference type="SAM" id="MobiDB-lite"/>
    </source>
</evidence>
<evidence type="ECO:0000256" key="2">
    <source>
        <dbReference type="SAM" id="Phobius"/>
    </source>
</evidence>
<dbReference type="EMBL" id="CP000236">
    <property type="protein sequence ID" value="ABD44858.1"/>
    <property type="molecule type" value="Genomic_DNA"/>
</dbReference>
<feature type="transmembrane region" description="Helical" evidence="2">
    <location>
        <begin position="40"/>
        <end position="59"/>
    </location>
</feature>
<evidence type="ECO:0000313" key="4">
    <source>
        <dbReference type="Proteomes" id="UP000008320"/>
    </source>
</evidence>
<proteinExistence type="predicted"/>
<evidence type="ECO:0000313" key="3">
    <source>
        <dbReference type="EMBL" id="ABD44858.1"/>
    </source>
</evidence>
<feature type="region of interest" description="Disordered" evidence="1">
    <location>
        <begin position="1"/>
        <end position="21"/>
    </location>
</feature>
<keyword evidence="2" id="KW-0472">Membrane</keyword>
<protein>
    <submittedName>
        <fullName evidence="3">Uncharacterized protein</fullName>
    </submittedName>
</protein>